<dbReference type="InterPro" id="IPR043763">
    <property type="entry name" value="DUF5709"/>
</dbReference>
<comment type="caution">
    <text evidence="3">The sequence shown here is derived from an EMBL/GenBank/DDBJ whole genome shotgun (WGS) entry which is preliminary data.</text>
</comment>
<feature type="compositionally biased region" description="Polar residues" evidence="1">
    <location>
        <begin position="47"/>
        <end position="62"/>
    </location>
</feature>
<evidence type="ECO:0000313" key="3">
    <source>
        <dbReference type="EMBL" id="GAA4799754.1"/>
    </source>
</evidence>
<reference evidence="4" key="1">
    <citation type="journal article" date="2019" name="Int. J. Syst. Evol. Microbiol.">
        <title>The Global Catalogue of Microorganisms (GCM) 10K type strain sequencing project: providing services to taxonomists for standard genome sequencing and annotation.</title>
        <authorList>
            <consortium name="The Broad Institute Genomics Platform"/>
            <consortium name="The Broad Institute Genome Sequencing Center for Infectious Disease"/>
            <person name="Wu L."/>
            <person name="Ma J."/>
        </authorList>
    </citation>
    <scope>NUCLEOTIDE SEQUENCE [LARGE SCALE GENOMIC DNA]</scope>
    <source>
        <strain evidence="4">JCM 17979</strain>
    </source>
</reference>
<accession>A0ABP9BSD2</accession>
<dbReference type="Pfam" id="PF18970">
    <property type="entry name" value="DUF5709"/>
    <property type="match status" value="1"/>
</dbReference>
<evidence type="ECO:0000259" key="2">
    <source>
        <dbReference type="Pfam" id="PF18970"/>
    </source>
</evidence>
<protein>
    <submittedName>
        <fullName evidence="3">DUF5709 domain-containing protein</fullName>
    </submittedName>
</protein>
<feature type="compositionally biased region" description="Acidic residues" evidence="1">
    <location>
        <begin position="80"/>
        <end position="106"/>
    </location>
</feature>
<dbReference type="EMBL" id="BAABHO010000036">
    <property type="protein sequence ID" value="GAA4799754.1"/>
    <property type="molecule type" value="Genomic_DNA"/>
</dbReference>
<organism evidence="3 4">
    <name type="scientific">Actinomycetospora chlora</name>
    <dbReference type="NCBI Taxonomy" id="663608"/>
    <lineage>
        <taxon>Bacteria</taxon>
        <taxon>Bacillati</taxon>
        <taxon>Actinomycetota</taxon>
        <taxon>Actinomycetes</taxon>
        <taxon>Pseudonocardiales</taxon>
        <taxon>Pseudonocardiaceae</taxon>
        <taxon>Actinomycetospora</taxon>
    </lineage>
</organism>
<proteinExistence type="predicted"/>
<keyword evidence="4" id="KW-1185">Reference proteome</keyword>
<dbReference type="RefSeq" id="WP_345419387.1">
    <property type="nucleotide sequence ID" value="NZ_BAABHO010000036.1"/>
</dbReference>
<sequence length="149" mass="15813">MTAPETPDSLGGDDPDTVDDTSLEQLDEAESLDDPDLADQLDEGVSPNEQPWGTDAWGTTQSEELEGQPLAGRLDREDTSDRDDDDDGDGLGDASDTDGELWDDEVGGGRSGRLVLREDGEDFYADDVGVDGAGASAEEAAIHLVDDER</sequence>
<feature type="region of interest" description="Disordered" evidence="1">
    <location>
        <begin position="1"/>
        <end position="112"/>
    </location>
</feature>
<feature type="compositionally biased region" description="Acidic residues" evidence="1">
    <location>
        <begin position="11"/>
        <end position="42"/>
    </location>
</feature>
<feature type="domain" description="DUF5709" evidence="2">
    <location>
        <begin position="105"/>
        <end position="147"/>
    </location>
</feature>
<evidence type="ECO:0000313" key="4">
    <source>
        <dbReference type="Proteomes" id="UP001500928"/>
    </source>
</evidence>
<name>A0ABP9BSD2_9PSEU</name>
<gene>
    <name evidence="3" type="ORF">GCM10023200_40780</name>
</gene>
<dbReference type="Proteomes" id="UP001500928">
    <property type="component" value="Unassembled WGS sequence"/>
</dbReference>
<evidence type="ECO:0000256" key="1">
    <source>
        <dbReference type="SAM" id="MobiDB-lite"/>
    </source>
</evidence>